<proteinExistence type="inferred from homology"/>
<evidence type="ECO:0000256" key="8">
    <source>
        <dbReference type="ARBA" id="ARBA00023950"/>
    </source>
</evidence>
<dbReference type="UniPathway" id="UPA00606"/>
<evidence type="ECO:0000313" key="13">
    <source>
        <dbReference type="RefSeq" id="XP_017024771.1"/>
    </source>
</evidence>
<feature type="domain" description="Nucleoside phosphorylase" evidence="11">
    <location>
        <begin position="89"/>
        <end position="288"/>
    </location>
</feature>
<evidence type="ECO:0000256" key="1">
    <source>
        <dbReference type="ARBA" id="ARBA00005058"/>
    </source>
</evidence>
<dbReference type="InterPro" id="IPR000845">
    <property type="entry name" value="Nucleoside_phosphorylase_d"/>
</dbReference>
<organism evidence="12 13">
    <name type="scientific">Drosophila kikkawai</name>
    <name type="common">Fruit fly</name>
    <dbReference type="NCBI Taxonomy" id="30033"/>
    <lineage>
        <taxon>Eukaryota</taxon>
        <taxon>Metazoa</taxon>
        <taxon>Ecdysozoa</taxon>
        <taxon>Arthropoda</taxon>
        <taxon>Hexapoda</taxon>
        <taxon>Insecta</taxon>
        <taxon>Pterygota</taxon>
        <taxon>Neoptera</taxon>
        <taxon>Endopterygota</taxon>
        <taxon>Diptera</taxon>
        <taxon>Brachycera</taxon>
        <taxon>Muscomorpha</taxon>
        <taxon>Ephydroidea</taxon>
        <taxon>Drosophilidae</taxon>
        <taxon>Drosophila</taxon>
        <taxon>Sophophora</taxon>
    </lineage>
</organism>
<keyword evidence="12" id="KW-1185">Reference proteome</keyword>
<protein>
    <recommendedName>
        <fullName evidence="3">purine-nucleoside phosphorylase</fullName>
        <ecNumber evidence="3">2.4.2.1</ecNumber>
    </recommendedName>
    <alternativeName>
        <fullName evidence="10">Inosine-guanosine phosphorylase</fullName>
    </alternativeName>
</protein>
<dbReference type="InterPro" id="IPR011268">
    <property type="entry name" value="Purine_phosphorylase"/>
</dbReference>
<evidence type="ECO:0000313" key="12">
    <source>
        <dbReference type="Proteomes" id="UP001652661"/>
    </source>
</evidence>
<comment type="pathway">
    <text evidence="1">Purine metabolism; purine nucleoside salvage.</text>
</comment>
<dbReference type="GO" id="GO:0004731">
    <property type="term" value="F:purine-nucleoside phosphorylase activity"/>
    <property type="evidence" value="ECO:0007669"/>
    <property type="project" value="UniProtKB-EC"/>
</dbReference>
<reference evidence="12" key="1">
    <citation type="submission" date="2025-05" db="UniProtKB">
        <authorList>
            <consortium name="RefSeq"/>
        </authorList>
    </citation>
    <scope>NUCLEOTIDE SEQUENCE [LARGE SCALE GENOMIC DNA]</scope>
    <source>
        <strain evidence="12">14028-0561.14</strain>
    </source>
</reference>
<evidence type="ECO:0000256" key="9">
    <source>
        <dbReference type="ARBA" id="ARBA00023970"/>
    </source>
</evidence>
<keyword evidence="5" id="KW-0808">Transferase</keyword>
<comment type="catalytic activity">
    <reaction evidence="6">
        <text>inosine + phosphate = alpha-D-ribose 1-phosphate + hypoxanthine</text>
        <dbReference type="Rhea" id="RHEA:27646"/>
        <dbReference type="ChEBI" id="CHEBI:17368"/>
        <dbReference type="ChEBI" id="CHEBI:17596"/>
        <dbReference type="ChEBI" id="CHEBI:43474"/>
        <dbReference type="ChEBI" id="CHEBI:57720"/>
        <dbReference type="EC" id="2.4.2.1"/>
    </reaction>
</comment>
<keyword evidence="4" id="KW-0328">Glycosyltransferase</keyword>
<dbReference type="EC" id="2.4.2.1" evidence="3"/>
<comment type="catalytic activity">
    <reaction evidence="7">
        <text>2'-deoxyguanosine + phosphate = 2-deoxy-alpha-D-ribose 1-phosphate + guanine</text>
        <dbReference type="Rhea" id="RHEA:27738"/>
        <dbReference type="ChEBI" id="CHEBI:16235"/>
        <dbReference type="ChEBI" id="CHEBI:17172"/>
        <dbReference type="ChEBI" id="CHEBI:43474"/>
        <dbReference type="ChEBI" id="CHEBI:57259"/>
        <dbReference type="EC" id="2.4.2.1"/>
    </reaction>
</comment>
<reference evidence="13" key="2">
    <citation type="submission" date="2025-08" db="UniProtKB">
        <authorList>
            <consortium name="RefSeq"/>
        </authorList>
    </citation>
    <scope>IDENTIFICATION</scope>
    <source>
        <strain evidence="13">14028-0561.14</strain>
        <tissue evidence="13">Whole fly</tissue>
    </source>
</reference>
<evidence type="ECO:0000256" key="6">
    <source>
        <dbReference type="ARBA" id="ARBA00023918"/>
    </source>
</evidence>
<name>A0A6P4IPM2_DROKI</name>
<sequence>MCNQDCCQNRSPIAKLLAARRLLKLEEEDKKKPKLVIPTPQSLFFNYDMVEVMAKYIIEVSHIRPKYGLISGKFLGSMISLVEHAVIIPHADIPNFPVSEDANGFFVVGFVMGAPIMAMSNRCLFYEGQSLALCALPVQVMRLCGVKTIMLSCMAASVNPHYNVGDIMLIKDHINLMGMMDHTAMEGPKDPRFGRQHLRMVEAYDEELLKKSFEIGEELGIEEFLKPGIFVGIGGPLYATLAEEKILRSLGADASGMSLIPEVIAAHQGGLRIFAFVIITVPANGKPEKKDSDVDVGITRPKQQGLEVPWPRVKACSDLISHLLYYMHNDRSI</sequence>
<dbReference type="PANTHER" id="PTHR11904:SF9">
    <property type="entry name" value="PURINE NUCLEOSIDE PHOSPHORYLASE-RELATED"/>
    <property type="match status" value="1"/>
</dbReference>
<dbReference type="AlphaFoldDB" id="A0A6P4IPM2"/>
<evidence type="ECO:0000259" key="11">
    <source>
        <dbReference type="Pfam" id="PF01048"/>
    </source>
</evidence>
<dbReference type="GeneID" id="108076428"/>
<dbReference type="CDD" id="cd09009">
    <property type="entry name" value="PNP-EcPNPII_like"/>
    <property type="match status" value="1"/>
</dbReference>
<evidence type="ECO:0000256" key="5">
    <source>
        <dbReference type="ARBA" id="ARBA00022679"/>
    </source>
</evidence>
<dbReference type="RefSeq" id="XP_017024771.1">
    <property type="nucleotide sequence ID" value="XM_017169282.3"/>
</dbReference>
<dbReference type="PANTHER" id="PTHR11904">
    <property type="entry name" value="METHYLTHIOADENOSINE/PURINE NUCLEOSIDE PHOSPHORYLASE"/>
    <property type="match status" value="1"/>
</dbReference>
<comment type="catalytic activity">
    <reaction evidence="8">
        <text>2'-deoxyinosine + phosphate = 2-deoxy-alpha-D-ribose 1-phosphate + hypoxanthine</text>
        <dbReference type="Rhea" id="RHEA:27750"/>
        <dbReference type="ChEBI" id="CHEBI:17368"/>
        <dbReference type="ChEBI" id="CHEBI:28997"/>
        <dbReference type="ChEBI" id="CHEBI:43474"/>
        <dbReference type="ChEBI" id="CHEBI:57259"/>
        <dbReference type="EC" id="2.4.2.1"/>
    </reaction>
</comment>
<dbReference type="OrthoDB" id="10261782at2759"/>
<dbReference type="InterPro" id="IPR035994">
    <property type="entry name" value="Nucleoside_phosphorylase_sf"/>
</dbReference>
<dbReference type="SUPFAM" id="SSF53167">
    <property type="entry name" value="Purine and uridine phosphorylases"/>
    <property type="match status" value="1"/>
</dbReference>
<evidence type="ECO:0000256" key="10">
    <source>
        <dbReference type="ARBA" id="ARBA00031036"/>
    </source>
</evidence>
<dbReference type="OMA" id="KYGLICG"/>
<evidence type="ECO:0000256" key="4">
    <source>
        <dbReference type="ARBA" id="ARBA00022676"/>
    </source>
</evidence>
<accession>A0A6P4IPM2</accession>
<dbReference type="GO" id="GO:0009116">
    <property type="term" value="P:nucleoside metabolic process"/>
    <property type="evidence" value="ECO:0007669"/>
    <property type="project" value="InterPro"/>
</dbReference>
<dbReference type="Gene3D" id="3.40.50.1580">
    <property type="entry name" value="Nucleoside phosphorylase domain"/>
    <property type="match status" value="1"/>
</dbReference>
<dbReference type="Pfam" id="PF01048">
    <property type="entry name" value="PNP_UDP_1"/>
    <property type="match status" value="1"/>
</dbReference>
<evidence type="ECO:0000256" key="7">
    <source>
        <dbReference type="ARBA" id="ARBA00023929"/>
    </source>
</evidence>
<dbReference type="GO" id="GO:0005737">
    <property type="term" value="C:cytoplasm"/>
    <property type="evidence" value="ECO:0007669"/>
    <property type="project" value="TreeGrafter"/>
</dbReference>
<evidence type="ECO:0000256" key="2">
    <source>
        <dbReference type="ARBA" id="ARBA00006751"/>
    </source>
</evidence>
<evidence type="ECO:0000256" key="3">
    <source>
        <dbReference type="ARBA" id="ARBA00011886"/>
    </source>
</evidence>
<gene>
    <name evidence="13" type="primary">LOC108076428</name>
</gene>
<dbReference type="Proteomes" id="UP001652661">
    <property type="component" value="Chromosome 2R"/>
</dbReference>
<comment type="similarity">
    <text evidence="2">Belongs to the PNP/MTAP phosphorylase family.</text>
</comment>
<comment type="catalytic activity">
    <reaction evidence="9">
        <text>guanosine + phosphate = alpha-D-ribose 1-phosphate + guanine</text>
        <dbReference type="Rhea" id="RHEA:13233"/>
        <dbReference type="ChEBI" id="CHEBI:16235"/>
        <dbReference type="ChEBI" id="CHEBI:16750"/>
        <dbReference type="ChEBI" id="CHEBI:43474"/>
        <dbReference type="ChEBI" id="CHEBI:57720"/>
        <dbReference type="EC" id="2.4.2.1"/>
    </reaction>
</comment>